<feature type="domain" description="Glycoamylase-like" evidence="2">
    <location>
        <begin position="556"/>
        <end position="758"/>
    </location>
</feature>
<sequence>MRKSIGLLGFLIITIVLSAVAMAGTEGENGYIWSMETQKEVAGYGNDNTGAKFVLNSKIVYQGQSSVEVIPSGEAIETKLDLNLSGDKLKIWNNGDVVVLNVYLPEKNSLNPTSFFLGMADVTGEWKWIDGVFSETEVQPGWNEIRYHLSENMKNLKMNHKYKLYFAFIGFDENNVKVPLTESFYIDGIRVEPLQISSTVKYIWTMDSEKEINNFDDDNTGTRFALNSEIVYQGQHSLAVIPSGEAVETKIALDLVGEKINLWAGNDEVIINIYLPEDNELNPQMFFLGMADVTEEWSWIGGVFSKTEVKPGWNQVRYPLADVMKKLDSSRKYKIYLAFAGFDKANNKIPLTEKFYIDGIYVEQKKALSLEERLNLVPEEIKKEVASLLKMDTEDLLNAVSKKTFDYFWLEANPENGLIKDRSTEDSPCSIAAVGFGLTAIPVGIERGWISRVEGFERILTTLRTFAEGGVEGKNGFFYHFVDMKTGRRVGNSELSSIDTAIFIAGALFAGEYFKGTIIERLAQQLYEDVNWQWMMNDGDTLAMGWKPEAGFLNARWDSFNEGLLAYILAIGSPTYPIPAESWDAIYRPVNDNYINLPMEVLFVYQYPHIWIDFRDKEDKYANYWNNSVIATRINRLFAVLNRYNYKSYDLNIWGISASDGPAGYKAYGASEGNHDGTIAPYASIASMPFTPELSIAAMKEMLKKYGPLIWGKYGFVSAFNVDQNWFSDQHIGIDQGDILLMIENYRTGFVWKYFMQNESIQRALDKIGFVEKKADYAVTPGYQAEFEKMRLAPKDKKAVAHRLEGTIQVDGDLSEWQGQKYYVVDEDMNVPAGGLQKVDKRKQILHSKFYIQWDDKYLYLAADVSDEVVVSNIAPEDKGGYYRTDSIEFYLDPGRAGSDAGIMKLAILPFDTEGNVQAVRHEDAKPGPIAEVGPDIKVASKRTESGYAIEVAIPFADLGIKPKSGTILGFCHTIHNSNKEDAKIGEYVRTNMLAWNNLPEIWANPELWGQLILE</sequence>
<dbReference type="Pfam" id="PF10091">
    <property type="entry name" value="Glycoamylase"/>
    <property type="match status" value="1"/>
</dbReference>
<feature type="domain" description="Carbohydrate-binding" evidence="1">
    <location>
        <begin position="844"/>
        <end position="1015"/>
    </location>
</feature>
<dbReference type="Gene3D" id="1.50.10.140">
    <property type="match status" value="1"/>
</dbReference>
<dbReference type="RefSeq" id="WP_127017111.1">
    <property type="nucleotide sequence ID" value="NZ_CP016379.1"/>
</dbReference>
<protein>
    <recommendedName>
        <fullName evidence="5">Carbohydrate-binding domain-containing protein</fullName>
    </recommendedName>
</protein>
<dbReference type="AlphaFoldDB" id="A0A3Q9HQX2"/>
<keyword evidence="4" id="KW-1185">Reference proteome</keyword>
<evidence type="ECO:0000259" key="2">
    <source>
        <dbReference type="Pfam" id="PF10091"/>
    </source>
</evidence>
<dbReference type="Proteomes" id="UP000267250">
    <property type="component" value="Chromosome"/>
</dbReference>
<evidence type="ECO:0000313" key="3">
    <source>
        <dbReference type="EMBL" id="AZR73764.1"/>
    </source>
</evidence>
<dbReference type="InterPro" id="IPR019282">
    <property type="entry name" value="Glycoamylase-like_cons_dom"/>
</dbReference>
<evidence type="ECO:0000259" key="1">
    <source>
        <dbReference type="Pfam" id="PF06452"/>
    </source>
</evidence>
<dbReference type="Gene3D" id="2.60.40.1190">
    <property type="match status" value="1"/>
</dbReference>
<dbReference type="SUPFAM" id="SSF49344">
    <property type="entry name" value="CBD9-like"/>
    <property type="match status" value="1"/>
</dbReference>
<dbReference type="Gene3D" id="2.60.120.260">
    <property type="entry name" value="Galactose-binding domain-like"/>
    <property type="match status" value="2"/>
</dbReference>
<organism evidence="3 4">
    <name type="scientific">Anoxybacter fermentans</name>
    <dbReference type="NCBI Taxonomy" id="1323375"/>
    <lineage>
        <taxon>Bacteria</taxon>
        <taxon>Bacillati</taxon>
        <taxon>Bacillota</taxon>
        <taxon>Clostridia</taxon>
        <taxon>Halanaerobiales</taxon>
        <taxon>Anoxybacter</taxon>
    </lineage>
</organism>
<accession>A0A3Q9HQX2</accession>
<name>A0A3Q9HQX2_9FIRM</name>
<reference evidence="3 4" key="1">
    <citation type="submission" date="2016-07" db="EMBL/GenBank/DDBJ databases">
        <title>Genome and transcriptome analysis of iron-reducing fermentative bacteria Anoxybacter fermentans.</title>
        <authorList>
            <person name="Zeng X."/>
            <person name="Shao Z."/>
        </authorList>
    </citation>
    <scope>NUCLEOTIDE SEQUENCE [LARGE SCALE GENOMIC DNA]</scope>
    <source>
        <strain evidence="3 4">DY22613</strain>
    </source>
</reference>
<dbReference type="OrthoDB" id="5937621at2"/>
<dbReference type="InterPro" id="IPR010502">
    <property type="entry name" value="Carb-bd_dom_fam9"/>
</dbReference>
<dbReference type="Pfam" id="PF06452">
    <property type="entry name" value="CBM9_1"/>
    <property type="match status" value="1"/>
</dbReference>
<gene>
    <name evidence="3" type="ORF">BBF96_10430</name>
</gene>
<dbReference type="KEGG" id="aft:BBF96_10430"/>
<dbReference type="GO" id="GO:0016052">
    <property type="term" value="P:carbohydrate catabolic process"/>
    <property type="evidence" value="ECO:0007669"/>
    <property type="project" value="InterPro"/>
</dbReference>
<dbReference type="GO" id="GO:0004553">
    <property type="term" value="F:hydrolase activity, hydrolyzing O-glycosyl compounds"/>
    <property type="evidence" value="ECO:0007669"/>
    <property type="project" value="InterPro"/>
</dbReference>
<evidence type="ECO:0008006" key="5">
    <source>
        <dbReference type="Google" id="ProtNLM"/>
    </source>
</evidence>
<dbReference type="EMBL" id="CP016379">
    <property type="protein sequence ID" value="AZR73764.1"/>
    <property type="molecule type" value="Genomic_DNA"/>
</dbReference>
<evidence type="ECO:0000313" key="4">
    <source>
        <dbReference type="Proteomes" id="UP000267250"/>
    </source>
</evidence>
<dbReference type="GO" id="GO:0030246">
    <property type="term" value="F:carbohydrate binding"/>
    <property type="evidence" value="ECO:0007669"/>
    <property type="project" value="InterPro"/>
</dbReference>
<proteinExistence type="predicted"/>